<proteinExistence type="predicted"/>
<evidence type="ECO:0000313" key="1">
    <source>
        <dbReference type="EMBL" id="KAJ9660951.1"/>
    </source>
</evidence>
<organism evidence="1 2">
    <name type="scientific">Neophaeococcomyces mojaviensis</name>
    <dbReference type="NCBI Taxonomy" id="3383035"/>
    <lineage>
        <taxon>Eukaryota</taxon>
        <taxon>Fungi</taxon>
        <taxon>Dikarya</taxon>
        <taxon>Ascomycota</taxon>
        <taxon>Pezizomycotina</taxon>
        <taxon>Eurotiomycetes</taxon>
        <taxon>Chaetothyriomycetidae</taxon>
        <taxon>Chaetothyriales</taxon>
        <taxon>Chaetothyriales incertae sedis</taxon>
        <taxon>Neophaeococcomyces</taxon>
    </lineage>
</organism>
<sequence length="673" mass="73637">MSAHIHLGAWTNWSHGLIRGATLTLGEREGGLLTAFIATFVTIVGSELWKVICYILHQTRSVPGPQDGLYHQQQVILRTSPTPGGAAWLFMQQTWSWVGKAKSARLRTLPWSVFGVVYIVAIGIMAIFSSEISKSPGPQRLFIAPDACGIWTTSPSSPDALYAYRAKSLSNSNVAAAYAHACYGGRNDPLQCSKLPVPALKYNVDRNATCPFQSGICTYGNTAAFSMTTGMIDSHLDLGINAPEENRIQVEKSTTCAPIRAKDYFQFVNSTGEDGLGRIGDEVILYNFGPMLAEQGNYFNWTYFYNTHASIDQTSYSLSAYSAIASSDQSIPGSYIPVPALQTAHADLSLLFISSNSLGYQTIIDDPVFGAHTLIEGTVKGGKASFYSADLYVAVIGCSEQFRACNPLNNVCTPLQGYGQLQEALFANKDGMQLNDVQNATWRRIMLPLQMSSVYYATNARAGSALRANEAVSASLSGYLPPDQWHIEASSWFDAGLALIQQQVQEYATGPASIPPGSLVLPPNRTRAEHAPWVNFCYSQLVNDSSDTMSFSILGLVLLLSIGGVIICVSLTIDTVVAWIQFRTKKGLHARMEWMRNDRLQMQRLLFSEKKLGQWTTDSSEKVPTTVEGDDRFVGVADNLDDDGMKEGRPCEDYGSEAHMLQNFGHGRAYQAL</sequence>
<gene>
    <name evidence="1" type="ORF">H2198_002296</name>
</gene>
<reference evidence="1" key="1">
    <citation type="submission" date="2022-10" db="EMBL/GenBank/DDBJ databases">
        <title>Culturing micro-colonial fungi from biological soil crusts in the Mojave desert and describing Neophaeococcomyces mojavensis, and introducing the new genera and species Taxawa tesnikishii.</title>
        <authorList>
            <person name="Kurbessoian T."/>
            <person name="Stajich J.E."/>
        </authorList>
    </citation>
    <scope>NUCLEOTIDE SEQUENCE</scope>
    <source>
        <strain evidence="1">JES_112</strain>
    </source>
</reference>
<dbReference type="Proteomes" id="UP001172386">
    <property type="component" value="Unassembled WGS sequence"/>
</dbReference>
<dbReference type="EMBL" id="JAPDRQ010000027">
    <property type="protein sequence ID" value="KAJ9660951.1"/>
    <property type="molecule type" value="Genomic_DNA"/>
</dbReference>
<comment type="caution">
    <text evidence="1">The sequence shown here is derived from an EMBL/GenBank/DDBJ whole genome shotgun (WGS) entry which is preliminary data.</text>
</comment>
<evidence type="ECO:0000313" key="2">
    <source>
        <dbReference type="Proteomes" id="UP001172386"/>
    </source>
</evidence>
<keyword evidence="2" id="KW-1185">Reference proteome</keyword>
<name>A0ACC3AF75_9EURO</name>
<protein>
    <submittedName>
        <fullName evidence="1">Uncharacterized protein</fullName>
    </submittedName>
</protein>
<accession>A0ACC3AF75</accession>